<feature type="region of interest" description="Disordered" evidence="3">
    <location>
        <begin position="210"/>
        <end position="325"/>
    </location>
</feature>
<dbReference type="GO" id="GO:0005634">
    <property type="term" value="C:nucleus"/>
    <property type="evidence" value="ECO:0007669"/>
    <property type="project" value="UniProtKB-SubCell"/>
</dbReference>
<feature type="compositionally biased region" description="Basic and acidic residues" evidence="3">
    <location>
        <begin position="248"/>
        <end position="261"/>
    </location>
</feature>
<dbReference type="Gramene" id="C.cajan_24339.t">
    <property type="protein sequence ID" value="C.cajan_24339.t"/>
    <property type="gene ID" value="C.cajan_24339"/>
</dbReference>
<comment type="subcellular location">
    <subcellularLocation>
        <location evidence="1">Nucleus</location>
    </subcellularLocation>
</comment>
<evidence type="ECO:0000256" key="3">
    <source>
        <dbReference type="SAM" id="MobiDB-lite"/>
    </source>
</evidence>
<dbReference type="GO" id="GO:0008270">
    <property type="term" value="F:zinc ion binding"/>
    <property type="evidence" value="ECO:0007669"/>
    <property type="project" value="InterPro"/>
</dbReference>
<gene>
    <name evidence="5" type="ORF">KK1_025206</name>
</gene>
<keyword evidence="2" id="KW-0539">Nucleus</keyword>
<accession>A0A151SE42</accession>
<keyword evidence="6" id="KW-1185">Reference proteome</keyword>
<dbReference type="EMBL" id="KQ483418">
    <property type="protein sequence ID" value="KYP52998.1"/>
    <property type="molecule type" value="Genomic_DNA"/>
</dbReference>
<name>A0A151SE42_CAJCA</name>
<dbReference type="AlphaFoldDB" id="A0A151SE42"/>
<dbReference type="Pfam" id="PF07967">
    <property type="entry name" value="zf-C3HC"/>
    <property type="match status" value="1"/>
</dbReference>
<feature type="domain" description="C3HC-type" evidence="4">
    <location>
        <begin position="3"/>
        <end position="86"/>
    </location>
</feature>
<organism evidence="5 6">
    <name type="scientific">Cajanus cajan</name>
    <name type="common">Pigeon pea</name>
    <name type="synonym">Cajanus indicus</name>
    <dbReference type="NCBI Taxonomy" id="3821"/>
    <lineage>
        <taxon>Eukaryota</taxon>
        <taxon>Viridiplantae</taxon>
        <taxon>Streptophyta</taxon>
        <taxon>Embryophyta</taxon>
        <taxon>Tracheophyta</taxon>
        <taxon>Spermatophyta</taxon>
        <taxon>Magnoliopsida</taxon>
        <taxon>eudicotyledons</taxon>
        <taxon>Gunneridae</taxon>
        <taxon>Pentapetalae</taxon>
        <taxon>rosids</taxon>
        <taxon>fabids</taxon>
        <taxon>Fabales</taxon>
        <taxon>Fabaceae</taxon>
        <taxon>Papilionoideae</taxon>
        <taxon>50 kb inversion clade</taxon>
        <taxon>NPAAA clade</taxon>
        <taxon>indigoferoid/millettioid clade</taxon>
        <taxon>Phaseoleae</taxon>
        <taxon>Cajanus</taxon>
    </lineage>
</organism>
<dbReference type="InterPro" id="IPR012935">
    <property type="entry name" value="NuBaID_N"/>
</dbReference>
<sequence>MNNGVDKIVCESCGACLSFTALPSWTSAEAQNASESFARQLDSGHKVNCPWKGNSCPESLVQFPPTPPSALIGGYKDRCDGLVQFHCLPVVAISAIELMSVSRGPQIERFLSQSQCFMSGEVDIKPEIISELENSQDEAYCLYSRAQKIISLCGWEPSWLLNVQDCEEHSAQSERNGHSFGPSKTQHLDLNLTMAGGFPFTSLGRTATSEYTRDEDMGRDLMIGQPSGSEIGDRAASYESRGPSSRKRNLEKGGSSDDRLVLRLQQQADSVEGTVIDRDGDEVTDGGQYSAGPSKRVRDSDIFDTYCSPHQRDSSGAGPSHSMGFEAHVAGNRASSFHQGSSLPIGIQSARDSTRASSVIAMDTICHSVNDDSMESVENYPGDLDDVHFPSSSTYGNVDMNETSELNNSNQAQQSTCLQTATEVVPGEVGISSTNYGEELFNAETVTAQARDGISLGISGGSVGMCASHEAEIHGADISVHRADSPPKGESNYEAVEFDPIVYHNQCCPWVNGNVAAAGCTSSVPSTSSDAIALCGWQMTLDALDALRSLGHNAIPTVPSESAASLYKQNDQQAPGQKLFRDHSMSRSHGQL</sequence>
<dbReference type="PANTHER" id="PTHR15835:SF16">
    <property type="entry name" value="F20D23.9 PROTEIN"/>
    <property type="match status" value="1"/>
</dbReference>
<evidence type="ECO:0000313" key="6">
    <source>
        <dbReference type="Proteomes" id="UP000075243"/>
    </source>
</evidence>
<dbReference type="Proteomes" id="UP000075243">
    <property type="component" value="Unassembled WGS sequence"/>
</dbReference>
<dbReference type="STRING" id="3821.A0A151SE42"/>
<evidence type="ECO:0000256" key="1">
    <source>
        <dbReference type="ARBA" id="ARBA00004123"/>
    </source>
</evidence>
<proteinExistence type="predicted"/>
<dbReference type="PANTHER" id="PTHR15835">
    <property type="entry name" value="NUCLEAR-INTERACTING PARTNER OF ALK"/>
    <property type="match status" value="1"/>
</dbReference>
<evidence type="ECO:0000259" key="4">
    <source>
        <dbReference type="Pfam" id="PF07967"/>
    </source>
</evidence>
<dbReference type="OMA" id="NGWFANG"/>
<reference evidence="5" key="1">
    <citation type="journal article" date="2012" name="Nat. Biotechnol.">
        <title>Draft genome sequence of pigeonpea (Cajanus cajan), an orphan legume crop of resource-poor farmers.</title>
        <authorList>
            <person name="Varshney R.K."/>
            <person name="Chen W."/>
            <person name="Li Y."/>
            <person name="Bharti A.K."/>
            <person name="Saxena R.K."/>
            <person name="Schlueter J.A."/>
            <person name="Donoghue M.T."/>
            <person name="Azam S."/>
            <person name="Fan G."/>
            <person name="Whaley A.M."/>
            <person name="Farmer A.D."/>
            <person name="Sheridan J."/>
            <person name="Iwata A."/>
            <person name="Tuteja R."/>
            <person name="Penmetsa R.V."/>
            <person name="Wu W."/>
            <person name="Upadhyaya H.D."/>
            <person name="Yang S.P."/>
            <person name="Shah T."/>
            <person name="Saxena K.B."/>
            <person name="Michael T."/>
            <person name="McCombie W.R."/>
            <person name="Yang B."/>
            <person name="Zhang G."/>
            <person name="Yang H."/>
            <person name="Wang J."/>
            <person name="Spillane C."/>
            <person name="Cook D.R."/>
            <person name="May G.D."/>
            <person name="Xu X."/>
            <person name="Jackson S.A."/>
        </authorList>
    </citation>
    <scope>NUCLEOTIDE SEQUENCE [LARGE SCALE GENOMIC DNA]</scope>
</reference>
<evidence type="ECO:0000313" key="5">
    <source>
        <dbReference type="EMBL" id="KYP52998.1"/>
    </source>
</evidence>
<evidence type="ECO:0000256" key="2">
    <source>
        <dbReference type="ARBA" id="ARBA00023242"/>
    </source>
</evidence>
<protein>
    <recommendedName>
        <fullName evidence="4">C3HC-type domain-containing protein</fullName>
    </recommendedName>
</protein>
<feature type="region of interest" description="Disordered" evidence="3">
    <location>
        <begin position="568"/>
        <end position="592"/>
    </location>
</feature>